<dbReference type="SUPFAM" id="SSF57716">
    <property type="entry name" value="Glucocorticoid receptor-like (DNA-binding domain)"/>
    <property type="match status" value="1"/>
</dbReference>
<evidence type="ECO:0000256" key="7">
    <source>
        <dbReference type="PROSITE-ProRule" id="PRU00309"/>
    </source>
</evidence>
<dbReference type="Pfam" id="PF05485">
    <property type="entry name" value="THAP"/>
    <property type="match status" value="1"/>
</dbReference>
<name>A0AAD9NL07_RIDPI</name>
<dbReference type="GO" id="GO:0008270">
    <property type="term" value="F:zinc ion binding"/>
    <property type="evidence" value="ECO:0007669"/>
    <property type="project" value="UniProtKB-KW"/>
</dbReference>
<dbReference type="Pfam" id="PF00096">
    <property type="entry name" value="zf-C2H2"/>
    <property type="match status" value="1"/>
</dbReference>
<dbReference type="Gene3D" id="3.30.160.60">
    <property type="entry name" value="Classic Zinc Finger"/>
    <property type="match status" value="2"/>
</dbReference>
<dbReference type="PANTHER" id="PTHR46927">
    <property type="entry name" value="AGAP005574-PA"/>
    <property type="match status" value="1"/>
</dbReference>
<feature type="domain" description="C2H2-type" evidence="8">
    <location>
        <begin position="393"/>
        <end position="420"/>
    </location>
</feature>
<evidence type="ECO:0000313" key="11">
    <source>
        <dbReference type="Proteomes" id="UP001209878"/>
    </source>
</evidence>
<evidence type="ECO:0000256" key="2">
    <source>
        <dbReference type="ARBA" id="ARBA00022737"/>
    </source>
</evidence>
<evidence type="ECO:0000313" key="10">
    <source>
        <dbReference type="EMBL" id="KAK2172448.1"/>
    </source>
</evidence>
<proteinExistence type="predicted"/>
<comment type="caution">
    <text evidence="10">The sequence shown here is derived from an EMBL/GenBank/DDBJ whole genome shotgun (WGS) entry which is preliminary data.</text>
</comment>
<keyword evidence="2" id="KW-0677">Repeat</keyword>
<keyword evidence="11" id="KW-1185">Reference proteome</keyword>
<dbReference type="EMBL" id="JAODUO010000960">
    <property type="protein sequence ID" value="KAK2172448.1"/>
    <property type="molecule type" value="Genomic_DNA"/>
</dbReference>
<dbReference type="GO" id="GO:0003677">
    <property type="term" value="F:DNA binding"/>
    <property type="evidence" value="ECO:0007669"/>
    <property type="project" value="UniProtKB-UniRule"/>
</dbReference>
<protein>
    <submittedName>
        <fullName evidence="10">Uncharacterized protein</fullName>
    </submittedName>
</protein>
<dbReference type="FunFam" id="3.30.160.60:FF:000100">
    <property type="entry name" value="Zinc finger 45-like"/>
    <property type="match status" value="1"/>
</dbReference>
<keyword evidence="3 6" id="KW-0863">Zinc-finger</keyword>
<dbReference type="InterPro" id="IPR013087">
    <property type="entry name" value="Znf_C2H2_type"/>
</dbReference>
<evidence type="ECO:0000256" key="4">
    <source>
        <dbReference type="ARBA" id="ARBA00022833"/>
    </source>
</evidence>
<dbReference type="PANTHER" id="PTHR46927:SF3">
    <property type="entry name" value="THAP-TYPE DOMAIN-CONTAINING PROTEIN"/>
    <property type="match status" value="1"/>
</dbReference>
<dbReference type="InterPro" id="IPR006612">
    <property type="entry name" value="THAP_Znf"/>
</dbReference>
<sequence length="470" mass="52270">MVQCAAYDCKNSNPKNGELSYFHFPVNKPEAKEWIRNCGRVGWNPTQFSVLCSAHFEETCFKDDLYHKLMGQDPTKRRRPKRLKPGSVPTIFNFKSIKSKQRKFSIARAAKSKRKELIDQLLSGDDTRVSKSTAAPPNCHIIAPIVTSEEQHCSAVGSYSHLLELEAPTYLDSCEIQQESSNISTECQVLQGLASVKSEDNIGLPEDFLRLNEMCWQTDQSPSDYLESPIPVMGEAIECNSRSGKPRRWVVCVGGVLKEVLVVDDPEWTVETLTDRDNIDQNVTHNDEAISKVDGTQMNVSTVDTEHSCDQEQMVAVVTPSQEENVADVTACTCDVCGKSFTMSSVSHGQETVSTGVKPSKCSTCDMSFTNDSYTECQHNSNTLLGLTSVYHHSCSTCGQSFTNSSELEVHENVHTNERVHKYSTRSTTTVISDTQQNCTGVKGPPCCQCGVSFPYRSYINLHHNYTLPV</sequence>
<dbReference type="InterPro" id="IPR036236">
    <property type="entry name" value="Znf_C2H2_sf"/>
</dbReference>
<dbReference type="PROSITE" id="PS50950">
    <property type="entry name" value="ZF_THAP"/>
    <property type="match status" value="1"/>
</dbReference>
<evidence type="ECO:0000256" key="5">
    <source>
        <dbReference type="ARBA" id="ARBA00023125"/>
    </source>
</evidence>
<keyword evidence="1" id="KW-0479">Metal-binding</keyword>
<keyword evidence="4" id="KW-0862">Zinc</keyword>
<dbReference type="PROSITE" id="PS50157">
    <property type="entry name" value="ZINC_FINGER_C2H2_2"/>
    <property type="match status" value="1"/>
</dbReference>
<evidence type="ECO:0000256" key="6">
    <source>
        <dbReference type="PROSITE-ProRule" id="PRU00042"/>
    </source>
</evidence>
<evidence type="ECO:0000256" key="1">
    <source>
        <dbReference type="ARBA" id="ARBA00022723"/>
    </source>
</evidence>
<dbReference type="SMART" id="SM00980">
    <property type="entry name" value="THAP"/>
    <property type="match status" value="1"/>
</dbReference>
<feature type="domain" description="THAP-type" evidence="9">
    <location>
        <begin position="1"/>
        <end position="92"/>
    </location>
</feature>
<dbReference type="Proteomes" id="UP001209878">
    <property type="component" value="Unassembled WGS sequence"/>
</dbReference>
<dbReference type="AlphaFoldDB" id="A0AAD9NL07"/>
<keyword evidence="5 7" id="KW-0238">DNA-binding</keyword>
<evidence type="ECO:0000259" key="9">
    <source>
        <dbReference type="PROSITE" id="PS50950"/>
    </source>
</evidence>
<dbReference type="PROSITE" id="PS00028">
    <property type="entry name" value="ZINC_FINGER_C2H2_1"/>
    <property type="match status" value="1"/>
</dbReference>
<evidence type="ECO:0000259" key="8">
    <source>
        <dbReference type="PROSITE" id="PS50157"/>
    </source>
</evidence>
<evidence type="ECO:0000256" key="3">
    <source>
        <dbReference type="ARBA" id="ARBA00022771"/>
    </source>
</evidence>
<accession>A0AAD9NL07</accession>
<gene>
    <name evidence="10" type="ORF">NP493_960g01028</name>
</gene>
<organism evidence="10 11">
    <name type="scientific">Ridgeia piscesae</name>
    <name type="common">Tubeworm</name>
    <dbReference type="NCBI Taxonomy" id="27915"/>
    <lineage>
        <taxon>Eukaryota</taxon>
        <taxon>Metazoa</taxon>
        <taxon>Spiralia</taxon>
        <taxon>Lophotrochozoa</taxon>
        <taxon>Annelida</taxon>
        <taxon>Polychaeta</taxon>
        <taxon>Sedentaria</taxon>
        <taxon>Canalipalpata</taxon>
        <taxon>Sabellida</taxon>
        <taxon>Siboglinidae</taxon>
        <taxon>Ridgeia</taxon>
    </lineage>
</organism>
<dbReference type="SUPFAM" id="SSF57667">
    <property type="entry name" value="beta-beta-alpha zinc fingers"/>
    <property type="match status" value="2"/>
</dbReference>
<reference evidence="10" key="1">
    <citation type="journal article" date="2023" name="Mol. Biol. Evol.">
        <title>Third-Generation Sequencing Reveals the Adaptive Role of the Epigenome in Three Deep-Sea Polychaetes.</title>
        <authorList>
            <person name="Perez M."/>
            <person name="Aroh O."/>
            <person name="Sun Y."/>
            <person name="Lan Y."/>
            <person name="Juniper S.K."/>
            <person name="Young C.R."/>
            <person name="Angers B."/>
            <person name="Qian P.Y."/>
        </authorList>
    </citation>
    <scope>NUCLEOTIDE SEQUENCE</scope>
    <source>
        <strain evidence="10">R07B-5</strain>
    </source>
</reference>
<dbReference type="InterPro" id="IPR052224">
    <property type="entry name" value="THAP_domain_protein"/>
</dbReference>
<dbReference type="SMART" id="SM00692">
    <property type="entry name" value="DM3"/>
    <property type="match status" value="1"/>
</dbReference>